<keyword evidence="3" id="KW-0134">Cell wall</keyword>
<dbReference type="Proteomes" id="UP001141552">
    <property type="component" value="Unassembled WGS sequence"/>
</dbReference>
<proteinExistence type="inferred from homology"/>
<evidence type="ECO:0000313" key="11">
    <source>
        <dbReference type="EMBL" id="KAJ4830378.1"/>
    </source>
</evidence>
<dbReference type="OrthoDB" id="848982at2759"/>
<name>A0A9Q0FF88_9ROSI</name>
<feature type="signal peptide" evidence="10">
    <location>
        <begin position="1"/>
        <end position="22"/>
    </location>
</feature>
<evidence type="ECO:0000256" key="7">
    <source>
        <dbReference type="ARBA" id="ARBA00023316"/>
    </source>
</evidence>
<evidence type="ECO:0000256" key="2">
    <source>
        <dbReference type="ARBA" id="ARBA00008834"/>
    </source>
</evidence>
<dbReference type="GO" id="GO:0071555">
    <property type="term" value="P:cell wall organization"/>
    <property type="evidence" value="ECO:0007669"/>
    <property type="project" value="UniProtKB-KW"/>
</dbReference>
<comment type="similarity">
    <text evidence="2 9">Belongs to the glycosyl hydrolase 28 family.</text>
</comment>
<gene>
    <name evidence="11" type="ORF">Tsubulata_041234</name>
</gene>
<sequence>MGFKADVSAIPLLLLLAFSIQAQSTVFDVTKYGANEDITEALSLAWKEACASTNPTKILIPKGTYLLGRVTLKGECKAPIELQVEGTLKAPIDPSSLGDSWVTFAYIDRLTLSGGGTFDGQGQVAWSMNNCGKNKNCMQLPISLRFNFITNGIVQGVTSLNSKNFHINVMGCKNLTFQHLTVTAPGDSRNTDGIHIGSSSEINIVDTNIGTGDDCVSIGFGSKQIKVTGVTCGPGHGISVGSLGKYPDEAPVSGIFVRNCTITGSDNGVRIKTWPALFGGIASDMHFEDIIMNNVRNPIIIDQTYCPWNQCNLQAPSRVRITNVSFKNIRGTSATPEAVHISCSSGIPCEIVELCDIDLAYNGTDGPAKSLCTNVKPILTGKLNPLGC</sequence>
<evidence type="ECO:0008006" key="13">
    <source>
        <dbReference type="Google" id="ProtNLM"/>
    </source>
</evidence>
<feature type="chain" id="PRO_5040161929" description="Exopolygalacturonase-like" evidence="10">
    <location>
        <begin position="23"/>
        <end position="388"/>
    </location>
</feature>
<evidence type="ECO:0000256" key="10">
    <source>
        <dbReference type="SAM" id="SignalP"/>
    </source>
</evidence>
<comment type="subcellular location">
    <subcellularLocation>
        <location evidence="1">Secreted</location>
        <location evidence="1">Cell wall</location>
    </subcellularLocation>
</comment>
<accession>A0A9Q0FF88</accession>
<reference evidence="11" key="2">
    <citation type="journal article" date="2023" name="Plants (Basel)">
        <title>Annotation of the Turnera subulata (Passifloraceae) Draft Genome Reveals the S-Locus Evolved after the Divergence of Turneroideae from Passifloroideae in a Stepwise Manner.</title>
        <authorList>
            <person name="Henning P.M."/>
            <person name="Roalson E.H."/>
            <person name="Mir W."/>
            <person name="McCubbin A.G."/>
            <person name="Shore J.S."/>
        </authorList>
    </citation>
    <scope>NUCLEOTIDE SEQUENCE</scope>
    <source>
        <strain evidence="11">F60SS</strain>
    </source>
</reference>
<evidence type="ECO:0000313" key="12">
    <source>
        <dbReference type="Proteomes" id="UP001141552"/>
    </source>
</evidence>
<keyword evidence="7" id="KW-0961">Cell wall biogenesis/degradation</keyword>
<dbReference type="InterPro" id="IPR011050">
    <property type="entry name" value="Pectin_lyase_fold/virulence"/>
</dbReference>
<keyword evidence="12" id="KW-1185">Reference proteome</keyword>
<reference evidence="11" key="1">
    <citation type="submission" date="2022-02" db="EMBL/GenBank/DDBJ databases">
        <authorList>
            <person name="Henning P.M."/>
            <person name="McCubbin A.G."/>
            <person name="Shore J.S."/>
        </authorList>
    </citation>
    <scope>NUCLEOTIDE SEQUENCE</scope>
    <source>
        <strain evidence="11">F60SS</strain>
        <tissue evidence="11">Leaves</tissue>
    </source>
</reference>
<evidence type="ECO:0000256" key="4">
    <source>
        <dbReference type="ARBA" id="ARBA00022525"/>
    </source>
</evidence>
<dbReference type="PROSITE" id="PS00502">
    <property type="entry name" value="POLYGALACTURONASE"/>
    <property type="match status" value="1"/>
</dbReference>
<dbReference type="SMART" id="SM00710">
    <property type="entry name" value="PbH1"/>
    <property type="match status" value="5"/>
</dbReference>
<keyword evidence="10" id="KW-0732">Signal</keyword>
<evidence type="ECO:0000256" key="5">
    <source>
        <dbReference type="ARBA" id="ARBA00022801"/>
    </source>
</evidence>
<dbReference type="EMBL" id="JAKUCV010005652">
    <property type="protein sequence ID" value="KAJ4830378.1"/>
    <property type="molecule type" value="Genomic_DNA"/>
</dbReference>
<evidence type="ECO:0000256" key="1">
    <source>
        <dbReference type="ARBA" id="ARBA00004191"/>
    </source>
</evidence>
<keyword evidence="5 9" id="KW-0378">Hydrolase</keyword>
<evidence type="ECO:0000256" key="3">
    <source>
        <dbReference type="ARBA" id="ARBA00022512"/>
    </source>
</evidence>
<dbReference type="Gene3D" id="2.160.20.10">
    <property type="entry name" value="Single-stranded right-handed beta-helix, Pectin lyase-like"/>
    <property type="match status" value="1"/>
</dbReference>
<dbReference type="SUPFAM" id="SSF51126">
    <property type="entry name" value="Pectin lyase-like"/>
    <property type="match status" value="1"/>
</dbReference>
<dbReference type="GO" id="GO:0004650">
    <property type="term" value="F:polygalacturonase activity"/>
    <property type="evidence" value="ECO:0007669"/>
    <property type="project" value="InterPro"/>
</dbReference>
<dbReference type="InterPro" id="IPR012334">
    <property type="entry name" value="Pectin_lyas_fold"/>
</dbReference>
<dbReference type="GO" id="GO:0005975">
    <property type="term" value="P:carbohydrate metabolic process"/>
    <property type="evidence" value="ECO:0007669"/>
    <property type="project" value="InterPro"/>
</dbReference>
<evidence type="ECO:0000256" key="6">
    <source>
        <dbReference type="ARBA" id="ARBA00023295"/>
    </source>
</evidence>
<dbReference type="InterPro" id="IPR000743">
    <property type="entry name" value="Glyco_hydro_28"/>
</dbReference>
<dbReference type="AlphaFoldDB" id="A0A9Q0FF88"/>
<dbReference type="InterPro" id="IPR006626">
    <property type="entry name" value="PbH1"/>
</dbReference>
<evidence type="ECO:0000256" key="8">
    <source>
        <dbReference type="PROSITE-ProRule" id="PRU10052"/>
    </source>
</evidence>
<protein>
    <recommendedName>
        <fullName evidence="13">Exopolygalacturonase-like</fullName>
    </recommendedName>
</protein>
<evidence type="ECO:0000256" key="9">
    <source>
        <dbReference type="RuleBase" id="RU361169"/>
    </source>
</evidence>
<dbReference type="FunFam" id="2.160.20.10:FF:000004">
    <property type="entry name" value="Pectin lyase-like superfamily protein"/>
    <property type="match status" value="1"/>
</dbReference>
<feature type="active site" evidence="8">
    <location>
        <position position="236"/>
    </location>
</feature>
<comment type="caution">
    <text evidence="11">The sequence shown here is derived from an EMBL/GenBank/DDBJ whole genome shotgun (WGS) entry which is preliminary data.</text>
</comment>
<dbReference type="PANTHER" id="PTHR31375">
    <property type="match status" value="1"/>
</dbReference>
<organism evidence="11 12">
    <name type="scientific">Turnera subulata</name>
    <dbReference type="NCBI Taxonomy" id="218843"/>
    <lineage>
        <taxon>Eukaryota</taxon>
        <taxon>Viridiplantae</taxon>
        <taxon>Streptophyta</taxon>
        <taxon>Embryophyta</taxon>
        <taxon>Tracheophyta</taxon>
        <taxon>Spermatophyta</taxon>
        <taxon>Magnoliopsida</taxon>
        <taxon>eudicotyledons</taxon>
        <taxon>Gunneridae</taxon>
        <taxon>Pentapetalae</taxon>
        <taxon>rosids</taxon>
        <taxon>fabids</taxon>
        <taxon>Malpighiales</taxon>
        <taxon>Passifloraceae</taxon>
        <taxon>Turnera</taxon>
    </lineage>
</organism>
<dbReference type="Pfam" id="PF00295">
    <property type="entry name" value="Glyco_hydro_28"/>
    <property type="match status" value="1"/>
</dbReference>
<keyword evidence="4" id="KW-0964">Secreted</keyword>
<keyword evidence="6 9" id="KW-0326">Glycosidase</keyword>